<name>A0A392VL32_9FABA</name>
<protein>
    <submittedName>
        <fullName evidence="1">BTB/POZ domain-containing protein</fullName>
    </submittedName>
</protein>
<dbReference type="Proteomes" id="UP000265520">
    <property type="component" value="Unassembled WGS sequence"/>
</dbReference>
<evidence type="ECO:0000313" key="1">
    <source>
        <dbReference type="EMBL" id="MCI87691.1"/>
    </source>
</evidence>
<evidence type="ECO:0000313" key="2">
    <source>
        <dbReference type="Proteomes" id="UP000265520"/>
    </source>
</evidence>
<dbReference type="AlphaFoldDB" id="A0A392VL32"/>
<comment type="caution">
    <text evidence="1">The sequence shown here is derived from an EMBL/GenBank/DDBJ whole genome shotgun (WGS) entry which is preliminary data.</text>
</comment>
<accession>A0A392VL32</accession>
<proteinExistence type="predicted"/>
<reference evidence="1 2" key="1">
    <citation type="journal article" date="2018" name="Front. Plant Sci.">
        <title>Red Clover (Trifolium pratense) and Zigzag Clover (T. medium) - A Picture of Genomic Similarities and Differences.</title>
        <authorList>
            <person name="Dluhosova J."/>
            <person name="Istvanek J."/>
            <person name="Nedelnik J."/>
            <person name="Repkova J."/>
        </authorList>
    </citation>
    <scope>NUCLEOTIDE SEQUENCE [LARGE SCALE GENOMIC DNA]</scope>
    <source>
        <strain evidence="2">cv. 10/8</strain>
        <tissue evidence="1">Leaf</tissue>
    </source>
</reference>
<dbReference type="EMBL" id="LXQA011172895">
    <property type="protein sequence ID" value="MCI87691.1"/>
    <property type="molecule type" value="Genomic_DNA"/>
</dbReference>
<keyword evidence="2" id="KW-1185">Reference proteome</keyword>
<sequence>AHGSKITTFDWSLRRKSTVLTHFTAVDSLLALSPSLAAAGANDFSGLQILDLENGYVKDTLNWENVTKSGS</sequence>
<organism evidence="1 2">
    <name type="scientific">Trifolium medium</name>
    <dbReference type="NCBI Taxonomy" id="97028"/>
    <lineage>
        <taxon>Eukaryota</taxon>
        <taxon>Viridiplantae</taxon>
        <taxon>Streptophyta</taxon>
        <taxon>Embryophyta</taxon>
        <taxon>Tracheophyta</taxon>
        <taxon>Spermatophyta</taxon>
        <taxon>Magnoliopsida</taxon>
        <taxon>eudicotyledons</taxon>
        <taxon>Gunneridae</taxon>
        <taxon>Pentapetalae</taxon>
        <taxon>rosids</taxon>
        <taxon>fabids</taxon>
        <taxon>Fabales</taxon>
        <taxon>Fabaceae</taxon>
        <taxon>Papilionoideae</taxon>
        <taxon>50 kb inversion clade</taxon>
        <taxon>NPAAA clade</taxon>
        <taxon>Hologalegina</taxon>
        <taxon>IRL clade</taxon>
        <taxon>Trifolieae</taxon>
        <taxon>Trifolium</taxon>
    </lineage>
</organism>
<feature type="non-terminal residue" evidence="1">
    <location>
        <position position="1"/>
    </location>
</feature>
<feature type="non-terminal residue" evidence="1">
    <location>
        <position position="71"/>
    </location>
</feature>